<organism evidence="4 5">
    <name type="scientific">Albugo candida</name>
    <dbReference type="NCBI Taxonomy" id="65357"/>
    <lineage>
        <taxon>Eukaryota</taxon>
        <taxon>Sar</taxon>
        <taxon>Stramenopiles</taxon>
        <taxon>Oomycota</taxon>
        <taxon>Peronosporomycetes</taxon>
        <taxon>Albuginales</taxon>
        <taxon>Albuginaceae</taxon>
        <taxon>Albugo</taxon>
    </lineage>
</organism>
<dbReference type="SUPFAM" id="SSF53335">
    <property type="entry name" value="S-adenosyl-L-methionine-dependent methyltransferases"/>
    <property type="match status" value="1"/>
</dbReference>
<dbReference type="PANTHER" id="PTHR11538">
    <property type="entry name" value="PHENYLALANYL-TRNA SYNTHETASE"/>
    <property type="match status" value="1"/>
</dbReference>
<name>A0A024G8I7_9STRA</name>
<dbReference type="Pfam" id="PF10354">
    <property type="entry name" value="BMT5-like"/>
    <property type="match status" value="1"/>
</dbReference>
<feature type="compositionally biased region" description="Polar residues" evidence="2">
    <location>
        <begin position="590"/>
        <end position="602"/>
    </location>
</feature>
<dbReference type="PROSITE" id="PS00028">
    <property type="entry name" value="ZINC_FINGER_C2H2_1"/>
    <property type="match status" value="1"/>
</dbReference>
<feature type="coiled-coil region" evidence="1">
    <location>
        <begin position="159"/>
        <end position="186"/>
    </location>
</feature>
<dbReference type="InterPro" id="IPR019446">
    <property type="entry name" value="BMT5-like"/>
</dbReference>
<proteinExistence type="predicted"/>
<feature type="coiled-coil region" evidence="1">
    <location>
        <begin position="15"/>
        <end position="42"/>
    </location>
</feature>
<dbReference type="GO" id="GO:0070042">
    <property type="term" value="F:rRNA (uridine-N3-)-methyltransferase activity"/>
    <property type="evidence" value="ECO:0007669"/>
    <property type="project" value="InterPro"/>
</dbReference>
<comment type="caution">
    <text evidence="4">The sequence shown here is derived from an EMBL/GenBank/DDBJ whole genome shotgun (WGS) entry which is preliminary data.</text>
</comment>
<dbReference type="STRING" id="65357.A0A024G8I7"/>
<feature type="region of interest" description="Disordered" evidence="2">
    <location>
        <begin position="520"/>
        <end position="624"/>
    </location>
</feature>
<dbReference type="EMBL" id="CAIX01000041">
    <property type="protein sequence ID" value="CCI42959.1"/>
    <property type="molecule type" value="Genomic_DNA"/>
</dbReference>
<dbReference type="InterPro" id="IPR013087">
    <property type="entry name" value="Znf_C2H2_type"/>
</dbReference>
<dbReference type="InParanoid" id="A0A024G8I7"/>
<accession>A0A024G8I7</accession>
<dbReference type="InterPro" id="IPR036236">
    <property type="entry name" value="Znf_C2H2_sf"/>
</dbReference>
<dbReference type="PANTHER" id="PTHR11538:SF26">
    <property type="entry name" value="FERREDOXIN-FOLD ANTICODON-BINDING DOMAIN-CONTAINING PROTEIN 1"/>
    <property type="match status" value="1"/>
</dbReference>
<feature type="coiled-coil region" evidence="1">
    <location>
        <begin position="233"/>
        <end position="260"/>
    </location>
</feature>
<feature type="compositionally biased region" description="Low complexity" evidence="2">
    <location>
        <begin position="312"/>
        <end position="323"/>
    </location>
</feature>
<sequence length="922" mass="105495">MSVGIADANFLWREVTGLKEQIKELRESAKCTQRNAREMNERFATLVSTVQLDAAMSTKISQSAAILLVDRAKEAMIKLVKKKDDMEANDSIQKSQREKSLYKASSTSTCAYLKFDTVEERIIDRFQSFAKDVDDRIDIKFSDTLKFHSVFRQNKEEGLYSLERTIAQMNAELINLQRHVTDYERQNEVGNRKTAEWMFAVDSQLHRKDAESIQRISITSSNNDYKKSDFSLKDEMKISVEADERQLEKSREEMALAYSQSDRKAARLVQPNFVTNRKIKALKGELSSDQRPENIQFEREKSKVQRDDVHVRTTTTQTDSTTSETEEKRTKALHQVEDIEAFISSERKLVAENFQKRLNEEINDHQQIIDVKLNTNQQVIEEKIVTVQRAIDAKLRSYQQTVDKKLSLLEHALRDAEIDKKHFNKTCATILPETERDKHFDEQFRKLRARMKSLEDDLNDIKGPLSTMIINLGEENAALMEEIQRTQVEIEPISLTLLALHFFDSQHESRQLMLQYKNRTESQHPTLFRPPRPMSANNGRSSSSARVQSASNTRRQESMPATSHSLVPHDTISEVQGWPMDNKTKRKDSTLNLINSPEPSQKSTDKRGHTQFQDGKYETAEQKAEVKGKSSTKKIEAFSNAVVVPGNHKKIESIVSLTNFSNPNPRKVGLFTDNMLILLVGEGDFSFALSLSIHLGGKNLVATCYDNEAQLKEKYPGVLANVEAIRKAGATVLYNVDATKLDKDLIKCKTKTFDAVVFNFPHLGGATDEDVCKNQRLIQDFLQASRSFLNKRGFVYITMRSNSFYDRWNVVAQAKQCGFRLERKKPFQAESYAHYQPQRTSPSTMRSEAPSTIGASTYIFKADYSCLHSQERNQELKNTSPTKLKLDKLHCVTCGTSFSNQKRYNGHINSAKHAKRVRETKK</sequence>
<feature type="compositionally biased region" description="Low complexity" evidence="2">
    <location>
        <begin position="535"/>
        <end position="551"/>
    </location>
</feature>
<gene>
    <name evidence="4" type="ORF">BN9_037430</name>
</gene>
<evidence type="ECO:0000256" key="1">
    <source>
        <dbReference type="SAM" id="Coils"/>
    </source>
</evidence>
<feature type="region of interest" description="Disordered" evidence="2">
    <location>
        <begin position="299"/>
        <end position="327"/>
    </location>
</feature>
<evidence type="ECO:0000256" key="2">
    <source>
        <dbReference type="SAM" id="MobiDB-lite"/>
    </source>
</evidence>
<dbReference type="InterPro" id="IPR029063">
    <property type="entry name" value="SAM-dependent_MTases_sf"/>
</dbReference>
<dbReference type="SUPFAM" id="SSF57667">
    <property type="entry name" value="beta-beta-alpha zinc fingers"/>
    <property type="match status" value="1"/>
</dbReference>
<reference evidence="4 5" key="1">
    <citation type="submission" date="2012-05" db="EMBL/GenBank/DDBJ databases">
        <title>Recombination and specialization in a pathogen metapopulation.</title>
        <authorList>
            <person name="Gardiner A."/>
            <person name="Kemen E."/>
            <person name="Schultz-Larsen T."/>
            <person name="MacLean D."/>
            <person name="Van Oosterhout C."/>
            <person name="Jones J.D.G."/>
        </authorList>
    </citation>
    <scope>NUCLEOTIDE SEQUENCE [LARGE SCALE GENOMIC DNA]</scope>
    <source>
        <strain evidence="4 5">Ac Nc2</strain>
    </source>
</reference>
<evidence type="ECO:0000313" key="4">
    <source>
        <dbReference type="EMBL" id="CCI42959.1"/>
    </source>
</evidence>
<dbReference type="OrthoDB" id="273345at2759"/>
<keyword evidence="5" id="KW-1185">Reference proteome</keyword>
<evidence type="ECO:0000259" key="3">
    <source>
        <dbReference type="PROSITE" id="PS00028"/>
    </source>
</evidence>
<feature type="compositionally biased region" description="Basic and acidic residues" evidence="2">
    <location>
        <begin position="299"/>
        <end position="311"/>
    </location>
</feature>
<dbReference type="Proteomes" id="UP000053237">
    <property type="component" value="Unassembled WGS sequence"/>
</dbReference>
<dbReference type="GO" id="GO:0005737">
    <property type="term" value="C:cytoplasm"/>
    <property type="evidence" value="ECO:0007669"/>
    <property type="project" value="TreeGrafter"/>
</dbReference>
<keyword evidence="1" id="KW-0175">Coiled coil</keyword>
<evidence type="ECO:0000313" key="5">
    <source>
        <dbReference type="Proteomes" id="UP000053237"/>
    </source>
</evidence>
<protein>
    <recommendedName>
        <fullName evidence="3">C2H2-type domain-containing protein</fullName>
    </recommendedName>
</protein>
<feature type="domain" description="C2H2-type" evidence="3">
    <location>
        <begin position="891"/>
        <end position="913"/>
    </location>
</feature>
<feature type="compositionally biased region" description="Basic and acidic residues" evidence="2">
    <location>
        <begin position="615"/>
        <end position="624"/>
    </location>
</feature>
<dbReference type="AlphaFoldDB" id="A0A024G8I7"/>
<dbReference type="GO" id="GO:0070475">
    <property type="term" value="P:rRNA base methylation"/>
    <property type="evidence" value="ECO:0007669"/>
    <property type="project" value="InterPro"/>
</dbReference>